<dbReference type="PANTHER" id="PTHR23508">
    <property type="entry name" value="CARBOXYLIC ACID TRANSPORTER PROTEIN HOMOLOG"/>
    <property type="match status" value="1"/>
</dbReference>
<feature type="transmembrane region" description="Helical" evidence="6">
    <location>
        <begin position="378"/>
        <end position="402"/>
    </location>
</feature>
<feature type="transmembrane region" description="Helical" evidence="6">
    <location>
        <begin position="176"/>
        <end position="196"/>
    </location>
</feature>
<feature type="region of interest" description="Disordered" evidence="5">
    <location>
        <begin position="428"/>
        <end position="449"/>
    </location>
</feature>
<protein>
    <submittedName>
        <fullName evidence="8">MFS transporter</fullName>
    </submittedName>
</protein>
<keyword evidence="3 6" id="KW-1133">Transmembrane helix</keyword>
<evidence type="ECO:0000259" key="7">
    <source>
        <dbReference type="PROSITE" id="PS50850"/>
    </source>
</evidence>
<accession>A0ABW4GFU7</accession>
<keyword evidence="4 6" id="KW-0472">Membrane</keyword>
<feature type="transmembrane region" description="Helical" evidence="6">
    <location>
        <begin position="16"/>
        <end position="41"/>
    </location>
</feature>
<evidence type="ECO:0000313" key="9">
    <source>
        <dbReference type="Proteomes" id="UP001597097"/>
    </source>
</evidence>
<dbReference type="CDD" id="cd17365">
    <property type="entry name" value="MFS_PcaK_like"/>
    <property type="match status" value="1"/>
</dbReference>
<dbReference type="InterPro" id="IPR011701">
    <property type="entry name" value="MFS"/>
</dbReference>
<feature type="transmembrane region" description="Helical" evidence="6">
    <location>
        <begin position="320"/>
        <end position="337"/>
    </location>
</feature>
<dbReference type="InterPro" id="IPR020846">
    <property type="entry name" value="MFS_dom"/>
</dbReference>
<keyword evidence="9" id="KW-1185">Reference proteome</keyword>
<evidence type="ECO:0000256" key="1">
    <source>
        <dbReference type="ARBA" id="ARBA00004141"/>
    </source>
</evidence>
<comment type="subcellular location">
    <subcellularLocation>
        <location evidence="1">Membrane</location>
        <topology evidence="1">Multi-pass membrane protein</topology>
    </subcellularLocation>
</comment>
<evidence type="ECO:0000256" key="4">
    <source>
        <dbReference type="ARBA" id="ARBA00023136"/>
    </source>
</evidence>
<evidence type="ECO:0000256" key="6">
    <source>
        <dbReference type="SAM" id="Phobius"/>
    </source>
</evidence>
<dbReference type="PROSITE" id="PS50850">
    <property type="entry name" value="MFS"/>
    <property type="match status" value="1"/>
</dbReference>
<comment type="caution">
    <text evidence="8">The sequence shown here is derived from an EMBL/GenBank/DDBJ whole genome shotgun (WGS) entry which is preliminary data.</text>
</comment>
<dbReference type="Proteomes" id="UP001597097">
    <property type="component" value="Unassembled WGS sequence"/>
</dbReference>
<reference evidence="9" key="1">
    <citation type="journal article" date="2019" name="Int. J. Syst. Evol. Microbiol.">
        <title>The Global Catalogue of Microorganisms (GCM) 10K type strain sequencing project: providing services to taxonomists for standard genome sequencing and annotation.</title>
        <authorList>
            <consortium name="The Broad Institute Genomics Platform"/>
            <consortium name="The Broad Institute Genome Sequencing Center for Infectious Disease"/>
            <person name="Wu L."/>
            <person name="Ma J."/>
        </authorList>
    </citation>
    <scope>NUCLEOTIDE SEQUENCE [LARGE SCALE GENOMIC DNA]</scope>
    <source>
        <strain evidence="9">CGMCC 1.15399</strain>
    </source>
</reference>
<dbReference type="RefSeq" id="WP_219536893.1">
    <property type="nucleotide sequence ID" value="NZ_JAHKRM010000033.1"/>
</dbReference>
<feature type="transmembrane region" description="Helical" evidence="6">
    <location>
        <begin position="145"/>
        <end position="170"/>
    </location>
</feature>
<evidence type="ECO:0000256" key="3">
    <source>
        <dbReference type="ARBA" id="ARBA00022989"/>
    </source>
</evidence>
<feature type="transmembrane region" description="Helical" evidence="6">
    <location>
        <begin position="408"/>
        <end position="426"/>
    </location>
</feature>
<feature type="transmembrane region" description="Helical" evidence="6">
    <location>
        <begin position="117"/>
        <end position="138"/>
    </location>
</feature>
<feature type="transmembrane region" description="Helical" evidence="6">
    <location>
        <begin position="343"/>
        <end position="366"/>
    </location>
</feature>
<sequence>MSSTPPAVASGRPTRLVVLVIALCWMVVLFDGLDMFMYGAVLPKMLDDPTLGLTAAKGGEIGSYATFGMLVGALAAGTVTDWAGRKKVIAGCCALFSIASAVCAAAPSLGVFGFGRLLAGLGLGGLLPIAIAMVVEYAPRGRGNLMIGVLMTAHHAGGILASALSLWLVAPFGWRSLYWVGVVPLIIAVPLVARFLPESLGFLVTRGRRDEAEALARRHGVDLAEFPASQDASATRADRWVGLRGLFQNSLWLPTLLFWLASFGGLLLVYGVNTWLPTMMRANGYELGSALGFLLVINLGGIVGMLVAGRIADRFGATRVSALWFALTAVGTFLLGIRMPLPITYVVVFLTGVWLFSAQTMVYAAVAGRFPTESRATALGWTAGMGRFGAVFGPWLGGVLLANHAQSWGFTVFAVTAVFGSIMITLSGRGRKPAAPSVPSARPGDAVAT</sequence>
<evidence type="ECO:0000313" key="8">
    <source>
        <dbReference type="EMBL" id="MFD1541309.1"/>
    </source>
</evidence>
<evidence type="ECO:0000256" key="5">
    <source>
        <dbReference type="SAM" id="MobiDB-lite"/>
    </source>
</evidence>
<keyword evidence="2 6" id="KW-0812">Transmembrane</keyword>
<organism evidence="8 9">
    <name type="scientific">Nonomuraea guangzhouensis</name>
    <dbReference type="NCBI Taxonomy" id="1291555"/>
    <lineage>
        <taxon>Bacteria</taxon>
        <taxon>Bacillati</taxon>
        <taxon>Actinomycetota</taxon>
        <taxon>Actinomycetes</taxon>
        <taxon>Streptosporangiales</taxon>
        <taxon>Streptosporangiaceae</taxon>
        <taxon>Nonomuraea</taxon>
    </lineage>
</organism>
<gene>
    <name evidence="8" type="ORF">ACFSJ0_29945</name>
</gene>
<feature type="transmembrane region" description="Helical" evidence="6">
    <location>
        <begin position="290"/>
        <end position="308"/>
    </location>
</feature>
<dbReference type="EMBL" id="JBHUCM010000025">
    <property type="protein sequence ID" value="MFD1541309.1"/>
    <property type="molecule type" value="Genomic_DNA"/>
</dbReference>
<feature type="domain" description="Major facilitator superfamily (MFS) profile" evidence="7">
    <location>
        <begin position="20"/>
        <end position="432"/>
    </location>
</feature>
<evidence type="ECO:0000256" key="2">
    <source>
        <dbReference type="ARBA" id="ARBA00022692"/>
    </source>
</evidence>
<feature type="transmembrane region" description="Helical" evidence="6">
    <location>
        <begin position="251"/>
        <end position="270"/>
    </location>
</feature>
<dbReference type="Pfam" id="PF07690">
    <property type="entry name" value="MFS_1"/>
    <property type="match status" value="1"/>
</dbReference>
<dbReference type="PANTHER" id="PTHR23508:SF10">
    <property type="entry name" value="CARBOXYLIC ACID TRANSPORTER PROTEIN HOMOLOG"/>
    <property type="match status" value="1"/>
</dbReference>
<feature type="transmembrane region" description="Helical" evidence="6">
    <location>
        <begin position="61"/>
        <end position="79"/>
    </location>
</feature>
<proteinExistence type="predicted"/>
<name>A0ABW4GFU7_9ACTN</name>
<feature type="transmembrane region" description="Helical" evidence="6">
    <location>
        <begin position="88"/>
        <end position="111"/>
    </location>
</feature>